<protein>
    <recommendedName>
        <fullName evidence="2">NusB/RsmB/TIM44 domain-containing protein</fullName>
    </recommendedName>
</protein>
<dbReference type="Gene3D" id="1.10.940.10">
    <property type="entry name" value="NusB-like"/>
    <property type="match status" value="1"/>
</dbReference>
<dbReference type="Pfam" id="PF01029">
    <property type="entry name" value="NusB"/>
    <property type="match status" value="1"/>
</dbReference>
<dbReference type="EMBL" id="CP015402">
    <property type="protein sequence ID" value="ANU63849.2"/>
    <property type="molecule type" value="Genomic_DNA"/>
</dbReference>
<dbReference type="STRING" id="1796646.A4V02_08995"/>
<name>A0A1B1SAL5_9BACT</name>
<evidence type="ECO:0000256" key="1">
    <source>
        <dbReference type="ARBA" id="ARBA00022884"/>
    </source>
</evidence>
<dbReference type="InterPro" id="IPR035926">
    <property type="entry name" value="NusB-like_sf"/>
</dbReference>
<dbReference type="Proteomes" id="UP000186351">
    <property type="component" value="Chromosome"/>
</dbReference>
<keyword evidence="4" id="KW-1185">Reference proteome</keyword>
<accession>A0A1B1SAL5</accession>
<keyword evidence="1" id="KW-0694">RNA-binding</keyword>
<evidence type="ECO:0000313" key="3">
    <source>
        <dbReference type="EMBL" id="ANU63849.2"/>
    </source>
</evidence>
<dbReference type="AlphaFoldDB" id="A0A1B1SAL5"/>
<organism evidence="3 4">
    <name type="scientific">Muribaculum intestinale</name>
    <dbReference type="NCBI Taxonomy" id="1796646"/>
    <lineage>
        <taxon>Bacteria</taxon>
        <taxon>Pseudomonadati</taxon>
        <taxon>Bacteroidota</taxon>
        <taxon>Bacteroidia</taxon>
        <taxon>Bacteroidales</taxon>
        <taxon>Muribaculaceae</taxon>
        <taxon>Muribaculum</taxon>
    </lineage>
</organism>
<evidence type="ECO:0000259" key="2">
    <source>
        <dbReference type="Pfam" id="PF01029"/>
    </source>
</evidence>
<evidence type="ECO:0000313" key="4">
    <source>
        <dbReference type="Proteomes" id="UP000186351"/>
    </source>
</evidence>
<dbReference type="OrthoDB" id="9787568at2"/>
<dbReference type="InterPro" id="IPR006027">
    <property type="entry name" value="NusB_RsmB_TIM44"/>
</dbReference>
<proteinExistence type="predicted"/>
<accession>A0A1Z2XI00</accession>
<dbReference type="KEGG" id="pary:A4V02_08995"/>
<dbReference type="GO" id="GO:0006355">
    <property type="term" value="P:regulation of DNA-templated transcription"/>
    <property type="evidence" value="ECO:0007669"/>
    <property type="project" value="InterPro"/>
</dbReference>
<dbReference type="GO" id="GO:0003723">
    <property type="term" value="F:RNA binding"/>
    <property type="evidence" value="ECO:0007669"/>
    <property type="project" value="UniProtKB-KW"/>
</dbReference>
<sequence>MINRILIRMKVVQMLYSYLLTRSRFNIIPAPDAPSRDKRFAHSLYNELLLLLLDNSGYRITFDSDNILRIIAPERSKSGQPYTRIAAALSTNDELRPIITAQRSWIEALTPLRGVYSAALKESAIFKEYMRKRTPMEIDDEARLWKNLIRTVLLRDKGIDTLVRSNPDFTINGYNEALRMFDATIDDYADVRSSLIDARRSLGTSLDKAYELYHSLLQLMIDLTHIREIQIDEAKHKYLPSHDDLNPNMKFVENQFVRAIAENADMKAYLEATPISWIDDQVTLRHLLDKIMESEIYKAYMADPVSDMEKDSELWYALFKNVIADSDELAEALEAQSVFWNDDLAIMGSFVLKTIRRFAHAGDDLESVNLMPKFKDIEDERFGPRLFDAAVAHQQEYRALIDSRLEGSTWDPERLAFMDIVILETAIAELLNFPSIPTVVTVNEYTEIANYYSTAKSGQFVTGMLYGIINQLKSDGTLVKE</sequence>
<gene>
    <name evidence="3" type="ORF">A4V02_08995</name>
</gene>
<dbReference type="SUPFAM" id="SSF48013">
    <property type="entry name" value="NusB-like"/>
    <property type="match status" value="1"/>
</dbReference>
<reference evidence="4" key="1">
    <citation type="submission" date="2016-04" db="EMBL/GenBank/DDBJ databases">
        <title>Complete Genome Sequences of Twelve Strains of a Stable Defined Moderately Diverse Mouse Microbiota 2 (sDMDMm2).</title>
        <authorList>
            <person name="Uchimura Y."/>
            <person name="Wyss M."/>
            <person name="Brugiroux S."/>
            <person name="Limenitakis J.P."/>
            <person name="Stecher B."/>
            <person name="McCoy K.D."/>
            <person name="Macpherson A.J."/>
        </authorList>
    </citation>
    <scope>NUCLEOTIDE SEQUENCE [LARGE SCALE GENOMIC DNA]</scope>
    <source>
        <strain evidence="4">YL27</strain>
    </source>
</reference>
<feature type="domain" description="NusB/RsmB/TIM44" evidence="2">
    <location>
        <begin position="378"/>
        <end position="468"/>
    </location>
</feature>